<organism evidence="3 4">
    <name type="scientific">Rhodococcus sovatensis</name>
    <dbReference type="NCBI Taxonomy" id="1805840"/>
    <lineage>
        <taxon>Bacteria</taxon>
        <taxon>Bacillati</taxon>
        <taxon>Actinomycetota</taxon>
        <taxon>Actinomycetes</taxon>
        <taxon>Mycobacteriales</taxon>
        <taxon>Nocardiaceae</taxon>
        <taxon>Rhodococcus</taxon>
    </lineage>
</organism>
<gene>
    <name evidence="3" type="ORF">WDS16_08685</name>
</gene>
<sequence>MSDLASFLDPTVPPSGTGCVECNLSGSWWVHLRRCAKCGHIGCCDDSLNQHASGHAHTTGHRVIQSFEPGEDWFWDYGSNQFAYGGPTLAPPESHPTTQTVPGPAERVPRNWQRLLG</sequence>
<feature type="domain" description="UBP-type" evidence="2">
    <location>
        <begin position="1"/>
        <end position="102"/>
    </location>
</feature>
<dbReference type="InterPro" id="IPR001607">
    <property type="entry name" value="Znf_UBP"/>
</dbReference>
<keyword evidence="4" id="KW-1185">Reference proteome</keyword>
<evidence type="ECO:0000259" key="2">
    <source>
        <dbReference type="PROSITE" id="PS50271"/>
    </source>
</evidence>
<dbReference type="Pfam" id="PF02148">
    <property type="entry name" value="zf-UBP"/>
    <property type="match status" value="1"/>
</dbReference>
<dbReference type="RefSeq" id="WP_338892035.1">
    <property type="nucleotide sequence ID" value="NZ_CP147846.1"/>
</dbReference>
<protein>
    <submittedName>
        <fullName evidence="3">UBP-type zinc finger domain-containing protein</fullName>
    </submittedName>
</protein>
<evidence type="ECO:0000256" key="1">
    <source>
        <dbReference type="SAM" id="MobiDB-lite"/>
    </source>
</evidence>
<accession>A0ABZ2PTJ6</accession>
<evidence type="ECO:0000313" key="4">
    <source>
        <dbReference type="Proteomes" id="UP001432000"/>
    </source>
</evidence>
<feature type="region of interest" description="Disordered" evidence="1">
    <location>
        <begin position="86"/>
        <end position="108"/>
    </location>
</feature>
<name>A0ABZ2PTJ6_9NOCA</name>
<reference evidence="3 4" key="1">
    <citation type="submission" date="2024-03" db="EMBL/GenBank/DDBJ databases">
        <title>Natural products discovery in diverse microorganisms through a two-stage MS feature dereplication strategy.</title>
        <authorList>
            <person name="Zhang R."/>
        </authorList>
    </citation>
    <scope>NUCLEOTIDE SEQUENCE [LARGE SCALE GENOMIC DNA]</scope>
    <source>
        <strain evidence="3 4">18930</strain>
    </source>
</reference>
<evidence type="ECO:0000313" key="3">
    <source>
        <dbReference type="EMBL" id="WXG70553.1"/>
    </source>
</evidence>
<dbReference type="Gene3D" id="3.30.40.10">
    <property type="entry name" value="Zinc/RING finger domain, C3HC4 (zinc finger)"/>
    <property type="match status" value="1"/>
</dbReference>
<dbReference type="EMBL" id="CP147846">
    <property type="protein sequence ID" value="WXG70553.1"/>
    <property type="molecule type" value="Genomic_DNA"/>
</dbReference>
<dbReference type="SUPFAM" id="SSF57850">
    <property type="entry name" value="RING/U-box"/>
    <property type="match status" value="1"/>
</dbReference>
<dbReference type="PROSITE" id="PS50271">
    <property type="entry name" value="ZF_UBP"/>
    <property type="match status" value="1"/>
</dbReference>
<dbReference type="Proteomes" id="UP001432000">
    <property type="component" value="Chromosome"/>
</dbReference>
<proteinExistence type="predicted"/>
<dbReference type="InterPro" id="IPR013083">
    <property type="entry name" value="Znf_RING/FYVE/PHD"/>
</dbReference>